<dbReference type="EMBL" id="AMGV01000057">
    <property type="protein sequence ID" value="KEF50871.1"/>
    <property type="molecule type" value="Genomic_DNA"/>
</dbReference>
<evidence type="ECO:0000256" key="1">
    <source>
        <dbReference type="SAM" id="MobiDB-lite"/>
    </source>
</evidence>
<reference evidence="2 3" key="1">
    <citation type="submission" date="2013-03" db="EMBL/GenBank/DDBJ databases">
        <title>The Genome Sequence of Exophiala aquamarina CBS 119918.</title>
        <authorList>
            <consortium name="The Broad Institute Genomics Platform"/>
            <person name="Cuomo C."/>
            <person name="de Hoog S."/>
            <person name="Gorbushina A."/>
            <person name="Walker B."/>
            <person name="Young S.K."/>
            <person name="Zeng Q."/>
            <person name="Gargeya S."/>
            <person name="Fitzgerald M."/>
            <person name="Haas B."/>
            <person name="Abouelleil A."/>
            <person name="Allen A.W."/>
            <person name="Alvarado L."/>
            <person name="Arachchi H.M."/>
            <person name="Berlin A.M."/>
            <person name="Chapman S.B."/>
            <person name="Gainer-Dewar J."/>
            <person name="Goldberg J."/>
            <person name="Griggs A."/>
            <person name="Gujja S."/>
            <person name="Hansen M."/>
            <person name="Howarth C."/>
            <person name="Imamovic A."/>
            <person name="Ireland A."/>
            <person name="Larimer J."/>
            <person name="McCowan C."/>
            <person name="Murphy C."/>
            <person name="Pearson M."/>
            <person name="Poon T.W."/>
            <person name="Priest M."/>
            <person name="Roberts A."/>
            <person name="Saif S."/>
            <person name="Shea T."/>
            <person name="Sisk P."/>
            <person name="Sykes S."/>
            <person name="Wortman J."/>
            <person name="Nusbaum C."/>
            <person name="Birren B."/>
        </authorList>
    </citation>
    <scope>NUCLEOTIDE SEQUENCE [LARGE SCALE GENOMIC DNA]</scope>
    <source>
        <strain evidence="2 3">CBS 119918</strain>
    </source>
</reference>
<organism evidence="2 3">
    <name type="scientific">Exophiala aquamarina CBS 119918</name>
    <dbReference type="NCBI Taxonomy" id="1182545"/>
    <lineage>
        <taxon>Eukaryota</taxon>
        <taxon>Fungi</taxon>
        <taxon>Dikarya</taxon>
        <taxon>Ascomycota</taxon>
        <taxon>Pezizomycotina</taxon>
        <taxon>Eurotiomycetes</taxon>
        <taxon>Chaetothyriomycetidae</taxon>
        <taxon>Chaetothyriales</taxon>
        <taxon>Herpotrichiellaceae</taxon>
        <taxon>Exophiala</taxon>
    </lineage>
</organism>
<gene>
    <name evidence="2" type="ORF">A1O9_13083</name>
</gene>
<feature type="region of interest" description="Disordered" evidence="1">
    <location>
        <begin position="1"/>
        <end position="20"/>
    </location>
</feature>
<protein>
    <submittedName>
        <fullName evidence="2">Uncharacterized protein</fullName>
    </submittedName>
</protein>
<evidence type="ECO:0000313" key="3">
    <source>
        <dbReference type="Proteomes" id="UP000027920"/>
    </source>
</evidence>
<dbReference type="AlphaFoldDB" id="A0A072NTC3"/>
<proteinExistence type="predicted"/>
<dbReference type="HOGENOM" id="CLU_1045959_0_0_1"/>
<keyword evidence="3" id="KW-1185">Reference proteome</keyword>
<sequence>MGSLIDDKIPTQPEPEPIATGWQEQPSLVSLWAKEPYRAPSQVDFKGLSTLVAAEQEATEDHIWALREDAGYFADGKPRLDLSDRANRQIVRRKAIVGVVKQAYGDLLLWLGLRKLLTDLDGVIDPQNLRLLTLLFTLRRFSDLKVNALKVGVPASSPLRSGFARDMRDSTEMLGWKYPKGEPYDHLIFLFQQMWTEDGREKLGLSNLVDELGRMIETDRREKARLSTWALKHVTDLGVLVHTTRVIGRYDEWSYFRSDEDCHGSF</sequence>
<dbReference type="RefSeq" id="XP_013253461.1">
    <property type="nucleotide sequence ID" value="XM_013398007.1"/>
</dbReference>
<comment type="caution">
    <text evidence="2">The sequence shown here is derived from an EMBL/GenBank/DDBJ whole genome shotgun (WGS) entry which is preliminary data.</text>
</comment>
<name>A0A072NTC3_9EURO</name>
<evidence type="ECO:0000313" key="2">
    <source>
        <dbReference type="EMBL" id="KEF50871.1"/>
    </source>
</evidence>
<dbReference type="OrthoDB" id="2922289at2759"/>
<dbReference type="VEuPathDB" id="FungiDB:A1O9_13083"/>
<dbReference type="GeneID" id="25287974"/>
<dbReference type="Proteomes" id="UP000027920">
    <property type="component" value="Unassembled WGS sequence"/>
</dbReference>
<accession>A0A072NTC3</accession>
<dbReference type="STRING" id="1182545.A0A072NTC3"/>